<dbReference type="RefSeq" id="WP_263071897.1">
    <property type="nucleotide sequence ID" value="NZ_JAOUSF010000001.1"/>
</dbReference>
<evidence type="ECO:0000256" key="1">
    <source>
        <dbReference type="ARBA" id="ARBA00004196"/>
    </source>
</evidence>
<evidence type="ECO:0000256" key="2">
    <source>
        <dbReference type="ARBA" id="ARBA00007639"/>
    </source>
</evidence>
<dbReference type="Proteomes" id="UP001209318">
    <property type="component" value="Unassembled WGS sequence"/>
</dbReference>
<name>A0AAE3LPV4_9BACI</name>
<keyword evidence="6" id="KW-1185">Reference proteome</keyword>
<dbReference type="CDD" id="cd06314">
    <property type="entry name" value="PBP1_tmGBP"/>
    <property type="match status" value="1"/>
</dbReference>
<dbReference type="Gene3D" id="3.40.50.2300">
    <property type="match status" value="2"/>
</dbReference>
<evidence type="ECO:0000313" key="6">
    <source>
        <dbReference type="Proteomes" id="UP001209318"/>
    </source>
</evidence>
<comment type="similarity">
    <text evidence="2">Belongs to the bacterial solute-binding protein 2 family.</text>
</comment>
<evidence type="ECO:0000256" key="3">
    <source>
        <dbReference type="SAM" id="Phobius"/>
    </source>
</evidence>
<organism evidence="5 6">
    <name type="scientific">Perspicuibacillus lycopersici</name>
    <dbReference type="NCBI Taxonomy" id="1325689"/>
    <lineage>
        <taxon>Bacteria</taxon>
        <taxon>Bacillati</taxon>
        <taxon>Bacillota</taxon>
        <taxon>Bacilli</taxon>
        <taxon>Bacillales</taxon>
        <taxon>Bacillaceae</taxon>
        <taxon>Perspicuibacillus</taxon>
    </lineage>
</organism>
<dbReference type="EMBL" id="JAOUSF010000001">
    <property type="protein sequence ID" value="MCU9612714.1"/>
    <property type="molecule type" value="Genomic_DNA"/>
</dbReference>
<dbReference type="Pfam" id="PF13407">
    <property type="entry name" value="Peripla_BP_4"/>
    <property type="match status" value="1"/>
</dbReference>
<keyword evidence="3" id="KW-0472">Membrane</keyword>
<keyword evidence="3" id="KW-0812">Transmembrane</keyword>
<comment type="caution">
    <text evidence="5">The sequence shown here is derived from an EMBL/GenBank/DDBJ whole genome shotgun (WGS) entry which is preliminary data.</text>
</comment>
<feature type="domain" description="Periplasmic binding protein" evidence="4">
    <location>
        <begin position="52"/>
        <end position="303"/>
    </location>
</feature>
<dbReference type="SUPFAM" id="SSF53822">
    <property type="entry name" value="Periplasmic binding protein-like I"/>
    <property type="match status" value="1"/>
</dbReference>
<reference evidence="5" key="1">
    <citation type="submission" date="2022-10" db="EMBL/GenBank/DDBJ databases">
        <title>Description of Fervidibacillus gen. nov. in the family Fervidibacillaceae fam. nov. with two species, Fervidibacillus albus sp. nov., and Fervidibacillus halotolerans sp. nov., isolated from tidal flat sediments.</title>
        <authorList>
            <person name="Kwon K.K."/>
            <person name="Yang S.-H."/>
        </authorList>
    </citation>
    <scope>NUCLEOTIDE SEQUENCE</scope>
    <source>
        <strain evidence="5">JCM 19140</strain>
    </source>
</reference>
<dbReference type="PANTHER" id="PTHR30036">
    <property type="entry name" value="D-XYLOSE-BINDING PERIPLASMIC PROTEIN"/>
    <property type="match status" value="1"/>
</dbReference>
<evidence type="ECO:0000259" key="4">
    <source>
        <dbReference type="Pfam" id="PF13407"/>
    </source>
</evidence>
<comment type="subcellular location">
    <subcellularLocation>
        <location evidence="1">Cell envelope</location>
    </subcellularLocation>
</comment>
<dbReference type="InterPro" id="IPR050555">
    <property type="entry name" value="Bact_Solute-Bind_Prot2"/>
</dbReference>
<sequence>MSHKRWTIGFIILFVLFLLLFIKFFIVSFNIQDSVQQLMSTSNSPSAPKHVVLVSQELDNPYWRTIEEGARVAAEEHNIQLQYTGPIRINQEEQLEFLDQAIAEKVDGIIIQGANNPLFDALVKKASANNIPVITVDSDAPDTERITYVGTDNFGAGKKLGELTVELLGEKGEVGFIIGSDTAENHNQRLEGFLSVLENYPNIEVVDIQTSNISQIQAEQQAEKMLMQYPTIDAMVGTSALDGFGIVQAMEKVKREDIKVIGFDDVEGTKAAIQQGEIDATIVQRPYNMGYTSIELLADYFDGMQIQSRNFTEVKIVNIDNVVEWDDDHSN</sequence>
<dbReference type="GO" id="GO:0030288">
    <property type="term" value="C:outer membrane-bounded periplasmic space"/>
    <property type="evidence" value="ECO:0007669"/>
    <property type="project" value="TreeGrafter"/>
</dbReference>
<dbReference type="AlphaFoldDB" id="A0AAE3LPV4"/>
<gene>
    <name evidence="5" type="ORF">OEV98_03930</name>
</gene>
<dbReference type="GO" id="GO:0030246">
    <property type="term" value="F:carbohydrate binding"/>
    <property type="evidence" value="ECO:0007669"/>
    <property type="project" value="TreeGrafter"/>
</dbReference>
<protein>
    <submittedName>
        <fullName evidence="5">Sugar-binding protein</fullName>
    </submittedName>
</protein>
<feature type="transmembrane region" description="Helical" evidence="3">
    <location>
        <begin position="7"/>
        <end position="29"/>
    </location>
</feature>
<evidence type="ECO:0000313" key="5">
    <source>
        <dbReference type="EMBL" id="MCU9612714.1"/>
    </source>
</evidence>
<dbReference type="InterPro" id="IPR025997">
    <property type="entry name" value="SBP_2_dom"/>
</dbReference>
<dbReference type="PANTHER" id="PTHR30036:SF7">
    <property type="entry name" value="ABC TRANSPORTER PERIPLASMIC-BINDING PROTEIN YPHF"/>
    <property type="match status" value="1"/>
</dbReference>
<accession>A0AAE3LPV4</accession>
<proteinExistence type="inferred from homology"/>
<keyword evidence="3" id="KW-1133">Transmembrane helix</keyword>
<dbReference type="InterPro" id="IPR028082">
    <property type="entry name" value="Peripla_BP_I"/>
</dbReference>